<evidence type="ECO:0000313" key="2">
    <source>
        <dbReference type="Proteomes" id="UP000295030"/>
    </source>
</evidence>
<evidence type="ECO:0000313" key="1">
    <source>
        <dbReference type="EMBL" id="TCK31548.1"/>
    </source>
</evidence>
<comment type="caution">
    <text evidence="1">The sequence shown here is derived from an EMBL/GenBank/DDBJ whole genome shotgun (WGS) entry which is preliminary data.</text>
</comment>
<organism evidence="1 2">
    <name type="scientific">Ancylobacter aquaticus</name>
    <dbReference type="NCBI Taxonomy" id="100"/>
    <lineage>
        <taxon>Bacteria</taxon>
        <taxon>Pseudomonadati</taxon>
        <taxon>Pseudomonadota</taxon>
        <taxon>Alphaproteobacteria</taxon>
        <taxon>Hyphomicrobiales</taxon>
        <taxon>Xanthobacteraceae</taxon>
        <taxon>Ancylobacter</taxon>
    </lineage>
</organism>
<reference evidence="1 2" key="1">
    <citation type="submission" date="2019-03" db="EMBL/GenBank/DDBJ databases">
        <title>Genomic Encyclopedia of Type Strains, Phase IV (KMG-IV): sequencing the most valuable type-strain genomes for metagenomic binning, comparative biology and taxonomic classification.</title>
        <authorList>
            <person name="Goeker M."/>
        </authorList>
    </citation>
    <scope>NUCLEOTIDE SEQUENCE [LARGE SCALE GENOMIC DNA]</scope>
    <source>
        <strain evidence="1 2">DSM 101</strain>
    </source>
</reference>
<keyword evidence="2" id="KW-1185">Reference proteome</keyword>
<dbReference type="OrthoDB" id="8020285at2"/>
<dbReference type="AlphaFoldDB" id="A0A4R1I8Y7"/>
<proteinExistence type="predicted"/>
<name>A0A4R1I8Y7_ANCAQ</name>
<gene>
    <name evidence="1" type="ORF">EV667_1659</name>
</gene>
<dbReference type="RefSeq" id="WP_131834751.1">
    <property type="nucleotide sequence ID" value="NZ_SMFY01000001.1"/>
</dbReference>
<accession>A0A4R1I8Y7</accession>
<protein>
    <submittedName>
        <fullName evidence="1">Uncharacterized protein</fullName>
    </submittedName>
</protein>
<dbReference type="EMBL" id="SMFY01000001">
    <property type="protein sequence ID" value="TCK31548.1"/>
    <property type="molecule type" value="Genomic_DNA"/>
</dbReference>
<sequence length="80" mass="8728">MKVVIEFYRTRAQDSAHAVVGRETVEVNDLDGAIEMARALAFSLDMPQRPDALTIADAEGRVLLSGAFDSFQRSDEGTTP</sequence>
<dbReference type="Proteomes" id="UP000295030">
    <property type="component" value="Unassembled WGS sequence"/>
</dbReference>